<evidence type="ECO:0000256" key="4">
    <source>
        <dbReference type="ARBA" id="ARBA00022679"/>
    </source>
</evidence>
<dbReference type="InterPro" id="IPR015421">
    <property type="entry name" value="PyrdxlP-dep_Trfase_major"/>
</dbReference>
<comment type="similarity">
    <text evidence="2">Belongs to the class-I pyridoxal-phosphate-dependent aminotransferase family.</text>
</comment>
<dbReference type="SUPFAM" id="SSF53383">
    <property type="entry name" value="PLP-dependent transferases"/>
    <property type="match status" value="1"/>
</dbReference>
<dbReference type="OrthoDB" id="7042322at2759"/>
<evidence type="ECO:0000313" key="7">
    <source>
        <dbReference type="EMBL" id="PRP79326.1"/>
    </source>
</evidence>
<dbReference type="AlphaFoldDB" id="A0A2P6N5U6"/>
<keyword evidence="5" id="KW-0663">Pyridoxal phosphate</keyword>
<dbReference type="CDD" id="cd00609">
    <property type="entry name" value="AAT_like"/>
    <property type="match status" value="1"/>
</dbReference>
<dbReference type="GO" id="GO:0008483">
    <property type="term" value="F:transaminase activity"/>
    <property type="evidence" value="ECO:0007669"/>
    <property type="project" value="UniProtKB-KW"/>
</dbReference>
<reference evidence="7 8" key="1">
    <citation type="journal article" date="2018" name="Genome Biol. Evol.">
        <title>Multiple Roots of Fruiting Body Formation in Amoebozoa.</title>
        <authorList>
            <person name="Hillmann F."/>
            <person name="Forbes G."/>
            <person name="Novohradska S."/>
            <person name="Ferling I."/>
            <person name="Riege K."/>
            <person name="Groth M."/>
            <person name="Westermann M."/>
            <person name="Marz M."/>
            <person name="Spaller T."/>
            <person name="Winckler T."/>
            <person name="Schaap P."/>
            <person name="Glockner G."/>
        </authorList>
    </citation>
    <scope>NUCLEOTIDE SEQUENCE [LARGE SCALE GENOMIC DNA]</scope>
    <source>
        <strain evidence="7 8">Jena</strain>
    </source>
</reference>
<dbReference type="InterPro" id="IPR004839">
    <property type="entry name" value="Aminotransferase_I/II_large"/>
</dbReference>
<dbReference type="PANTHER" id="PTHR46383:SF1">
    <property type="entry name" value="ASPARTATE AMINOTRANSFERASE"/>
    <property type="match status" value="1"/>
</dbReference>
<comment type="caution">
    <text evidence="7">The sequence shown here is derived from an EMBL/GenBank/DDBJ whole genome shotgun (WGS) entry which is preliminary data.</text>
</comment>
<dbReference type="InterPro" id="IPR015422">
    <property type="entry name" value="PyrdxlP-dep_Trfase_small"/>
</dbReference>
<dbReference type="Gene3D" id="3.90.1150.10">
    <property type="entry name" value="Aspartate Aminotransferase, domain 1"/>
    <property type="match status" value="1"/>
</dbReference>
<dbReference type="GO" id="GO:0030170">
    <property type="term" value="F:pyridoxal phosphate binding"/>
    <property type="evidence" value="ECO:0007669"/>
    <property type="project" value="InterPro"/>
</dbReference>
<evidence type="ECO:0000313" key="8">
    <source>
        <dbReference type="Proteomes" id="UP000241769"/>
    </source>
</evidence>
<keyword evidence="3 7" id="KW-0032">Aminotransferase</keyword>
<evidence type="ECO:0000256" key="3">
    <source>
        <dbReference type="ARBA" id="ARBA00022576"/>
    </source>
</evidence>
<keyword evidence="4 7" id="KW-0808">Transferase</keyword>
<dbReference type="PANTHER" id="PTHR46383">
    <property type="entry name" value="ASPARTATE AMINOTRANSFERASE"/>
    <property type="match status" value="1"/>
</dbReference>
<gene>
    <name evidence="7" type="ORF">PROFUN_13020</name>
</gene>
<dbReference type="STRING" id="1890364.A0A2P6N5U6"/>
<evidence type="ECO:0000259" key="6">
    <source>
        <dbReference type="Pfam" id="PF00155"/>
    </source>
</evidence>
<keyword evidence="8" id="KW-1185">Reference proteome</keyword>
<organism evidence="7 8">
    <name type="scientific">Planoprotostelium fungivorum</name>
    <dbReference type="NCBI Taxonomy" id="1890364"/>
    <lineage>
        <taxon>Eukaryota</taxon>
        <taxon>Amoebozoa</taxon>
        <taxon>Evosea</taxon>
        <taxon>Variosea</taxon>
        <taxon>Cavosteliida</taxon>
        <taxon>Cavosteliaceae</taxon>
        <taxon>Planoprotostelium</taxon>
    </lineage>
</organism>
<evidence type="ECO:0000256" key="2">
    <source>
        <dbReference type="ARBA" id="ARBA00007441"/>
    </source>
</evidence>
<dbReference type="InterPro" id="IPR050596">
    <property type="entry name" value="AspAT/PAT-like"/>
</dbReference>
<dbReference type="InParanoid" id="A0A2P6N5U6"/>
<dbReference type="Proteomes" id="UP000241769">
    <property type="component" value="Unassembled WGS sequence"/>
</dbReference>
<name>A0A2P6N5U6_9EUKA</name>
<evidence type="ECO:0000256" key="5">
    <source>
        <dbReference type="ARBA" id="ARBA00022898"/>
    </source>
</evidence>
<evidence type="ECO:0000256" key="1">
    <source>
        <dbReference type="ARBA" id="ARBA00001933"/>
    </source>
</evidence>
<accession>A0A2P6N5U6</accession>
<proteinExistence type="inferred from homology"/>
<dbReference type="Gene3D" id="3.40.640.10">
    <property type="entry name" value="Type I PLP-dependent aspartate aminotransferase-like (Major domain)"/>
    <property type="match status" value="1"/>
</dbReference>
<dbReference type="Pfam" id="PF00155">
    <property type="entry name" value="Aminotran_1_2"/>
    <property type="match status" value="1"/>
</dbReference>
<feature type="domain" description="Aminotransferase class I/classII large" evidence="6">
    <location>
        <begin position="34"/>
        <end position="401"/>
    </location>
</feature>
<dbReference type="EMBL" id="MDYQ01000188">
    <property type="protein sequence ID" value="PRP79326.1"/>
    <property type="molecule type" value="Genomic_DNA"/>
</dbReference>
<protein>
    <submittedName>
        <fullName evidence="7">Aspartate aminotransferase</fullName>
    </submittedName>
</protein>
<sequence>MSELVLSPAAIHLPGSPTIAALNAVRNLTQQGKKIINLGIGEMVPEIPTPDLIKTGMIEAIHADQYGYNPAEGCPELVSALRDDLEENFGLHYELDQIAVCSGPKEAISKAMSVLLHHSLERNEVITWAPIFESYTNVPSYFTGKPTIILDTDEHLNPDLDQLERFLEENNKRIAIATVNTPNNPTGQVYSEEVVRRMASIFSRYPEIAIISDEVYRFMLHDDSVHHSIAKFIPNQTIIVSGISKEISGTGLRLGWLAAPKHVTQAVVNLGGNFTSCNQLPIQLAYANFLRADRDMTMRFSVRDKVGLRRSALLQAMHSLPGFSKLDFEDPLGAFYMFPSVKRLMGHVMPDGRVIDSDVKVSTYLLEAAGVAVLPGSAFHKAGYIRMAYACHSVERLVQAATLMSKALCQLKEAE</sequence>
<dbReference type="InterPro" id="IPR015424">
    <property type="entry name" value="PyrdxlP-dep_Trfase"/>
</dbReference>
<dbReference type="GO" id="GO:0006520">
    <property type="term" value="P:amino acid metabolic process"/>
    <property type="evidence" value="ECO:0007669"/>
    <property type="project" value="InterPro"/>
</dbReference>
<comment type="cofactor">
    <cofactor evidence="1">
        <name>pyridoxal 5'-phosphate</name>
        <dbReference type="ChEBI" id="CHEBI:597326"/>
    </cofactor>
</comment>